<sequence>MAEPEAAQVPVTFEDVAVYFSEDEWEMLAEWQKELYKETMKENYETLLAMSSSSEKPSLLAKIEQEEDPCVSNQQDLRDRIRPKRSWRAEGKLPVADSKRSLL</sequence>
<keyword evidence="3" id="KW-1185">Reference proteome</keyword>
<proteinExistence type="predicted"/>
<gene>
    <name evidence="4" type="primary">LOC115464154</name>
</gene>
<dbReference type="CDD" id="cd07765">
    <property type="entry name" value="KRAB_A-box"/>
    <property type="match status" value="1"/>
</dbReference>
<dbReference type="PANTHER" id="PTHR23232">
    <property type="entry name" value="KRAB DOMAIN C2H2 ZINC FINGER"/>
    <property type="match status" value="1"/>
</dbReference>
<protein>
    <submittedName>
        <fullName evidence="4">Protein ZNF783-like isoform X2</fullName>
    </submittedName>
</protein>
<feature type="domain" description="KRAB" evidence="2">
    <location>
        <begin position="11"/>
        <end position="82"/>
    </location>
</feature>
<dbReference type="SUPFAM" id="SSF109640">
    <property type="entry name" value="KRAB domain (Kruppel-associated box)"/>
    <property type="match status" value="1"/>
</dbReference>
<dbReference type="GO" id="GO:0006355">
    <property type="term" value="P:regulation of DNA-templated transcription"/>
    <property type="evidence" value="ECO:0007669"/>
    <property type="project" value="InterPro"/>
</dbReference>
<name>A0A6P7XJG9_9AMPH</name>
<dbReference type="InterPro" id="IPR036051">
    <property type="entry name" value="KRAB_dom_sf"/>
</dbReference>
<dbReference type="PROSITE" id="PS50805">
    <property type="entry name" value="KRAB"/>
    <property type="match status" value="1"/>
</dbReference>
<evidence type="ECO:0000313" key="4">
    <source>
        <dbReference type="RefSeq" id="XP_030050439.1"/>
    </source>
</evidence>
<dbReference type="RefSeq" id="XP_030050439.1">
    <property type="nucleotide sequence ID" value="XM_030194579.1"/>
</dbReference>
<reference evidence="4" key="1">
    <citation type="submission" date="2025-08" db="UniProtKB">
        <authorList>
            <consortium name="RefSeq"/>
        </authorList>
    </citation>
    <scope>IDENTIFICATION</scope>
</reference>
<dbReference type="Pfam" id="PF01352">
    <property type="entry name" value="KRAB"/>
    <property type="match status" value="1"/>
</dbReference>
<dbReference type="PANTHER" id="PTHR23232:SF118">
    <property type="entry name" value="ZINC FINGER PROTEIN 746"/>
    <property type="match status" value="1"/>
</dbReference>
<dbReference type="SMART" id="SM00349">
    <property type="entry name" value="KRAB"/>
    <property type="match status" value="1"/>
</dbReference>
<dbReference type="GeneID" id="115464154"/>
<evidence type="ECO:0000259" key="2">
    <source>
        <dbReference type="PROSITE" id="PS50805"/>
    </source>
</evidence>
<dbReference type="InterPro" id="IPR001909">
    <property type="entry name" value="KRAB"/>
</dbReference>
<dbReference type="Proteomes" id="UP000515156">
    <property type="component" value="Chromosome 1"/>
</dbReference>
<dbReference type="InterPro" id="IPR050169">
    <property type="entry name" value="Krueppel_C2H2_ZnF"/>
</dbReference>
<feature type="region of interest" description="Disordered" evidence="1">
    <location>
        <begin position="58"/>
        <end position="85"/>
    </location>
</feature>
<accession>A0A6P7XJG9</accession>
<evidence type="ECO:0000313" key="3">
    <source>
        <dbReference type="Proteomes" id="UP000515156"/>
    </source>
</evidence>
<organism evidence="3 4">
    <name type="scientific">Microcaecilia unicolor</name>
    <dbReference type="NCBI Taxonomy" id="1415580"/>
    <lineage>
        <taxon>Eukaryota</taxon>
        <taxon>Metazoa</taxon>
        <taxon>Chordata</taxon>
        <taxon>Craniata</taxon>
        <taxon>Vertebrata</taxon>
        <taxon>Euteleostomi</taxon>
        <taxon>Amphibia</taxon>
        <taxon>Gymnophiona</taxon>
        <taxon>Siphonopidae</taxon>
        <taxon>Microcaecilia</taxon>
    </lineage>
</organism>
<evidence type="ECO:0000256" key="1">
    <source>
        <dbReference type="SAM" id="MobiDB-lite"/>
    </source>
</evidence>
<dbReference type="Gene3D" id="6.10.140.140">
    <property type="match status" value="1"/>
</dbReference>
<dbReference type="AlphaFoldDB" id="A0A6P7XJG9"/>